<proteinExistence type="predicted"/>
<gene>
    <name evidence="7" type="ORF">GEV47_01685</name>
</gene>
<dbReference type="InterPro" id="IPR050301">
    <property type="entry name" value="NTE"/>
</dbReference>
<comment type="caution">
    <text evidence="7">The sequence shown here is derived from an EMBL/GenBank/DDBJ whole genome shotgun (WGS) entry which is preliminary data.</text>
</comment>
<reference evidence="7 8" key="1">
    <citation type="submission" date="2019-10" db="EMBL/GenBank/DDBJ databases">
        <title>Glaciimonas soli sp. nov., a psychrophilic bacterium isolated from the forest soil of a high elevation mountain in Taiwan.</title>
        <authorList>
            <person name="Wang L.-T."/>
            <person name="Shieh W.Y."/>
        </authorList>
    </citation>
    <scope>NUCLEOTIDE SEQUENCE [LARGE SCALE GENOMIC DNA]</scope>
    <source>
        <strain evidence="7 8">GS1</strain>
    </source>
</reference>
<keyword evidence="5" id="KW-0732">Signal</keyword>
<feature type="short sequence motif" description="GXSXG" evidence="4">
    <location>
        <begin position="105"/>
        <end position="109"/>
    </location>
</feature>
<feature type="active site" description="Nucleophile" evidence="4">
    <location>
        <position position="107"/>
    </location>
</feature>
<feature type="chain" id="PRO_5032570635" description="PNPLA domain-containing protein" evidence="5">
    <location>
        <begin position="22"/>
        <end position="412"/>
    </location>
</feature>
<evidence type="ECO:0000256" key="1">
    <source>
        <dbReference type="ARBA" id="ARBA00022801"/>
    </source>
</evidence>
<dbReference type="EMBL" id="WINI01000001">
    <property type="protein sequence ID" value="MQQ99397.1"/>
    <property type="molecule type" value="Genomic_DNA"/>
</dbReference>
<dbReference type="Gene3D" id="3.40.1090.10">
    <property type="entry name" value="Cytosolic phospholipase A2 catalytic domain"/>
    <property type="match status" value="1"/>
</dbReference>
<dbReference type="RefSeq" id="WP_153232979.1">
    <property type="nucleotide sequence ID" value="NZ_WINI01000001.1"/>
</dbReference>
<feature type="active site" description="Proton acceptor" evidence="4">
    <location>
        <position position="243"/>
    </location>
</feature>
<dbReference type="PROSITE" id="PS51257">
    <property type="entry name" value="PROKAR_LIPOPROTEIN"/>
    <property type="match status" value="1"/>
</dbReference>
<dbReference type="GO" id="GO:0016042">
    <property type="term" value="P:lipid catabolic process"/>
    <property type="evidence" value="ECO:0007669"/>
    <property type="project" value="UniProtKB-UniRule"/>
</dbReference>
<dbReference type="PROSITE" id="PS51635">
    <property type="entry name" value="PNPLA"/>
    <property type="match status" value="1"/>
</dbReference>
<keyword evidence="8" id="KW-1185">Reference proteome</keyword>
<dbReference type="InterPro" id="IPR016035">
    <property type="entry name" value="Acyl_Trfase/lysoPLipase"/>
</dbReference>
<evidence type="ECO:0000313" key="7">
    <source>
        <dbReference type="EMBL" id="MQQ99397.1"/>
    </source>
</evidence>
<dbReference type="OrthoDB" id="9798773at2"/>
<evidence type="ECO:0000256" key="2">
    <source>
        <dbReference type="ARBA" id="ARBA00022963"/>
    </source>
</evidence>
<feature type="short sequence motif" description="GXGXXG" evidence="4">
    <location>
        <begin position="74"/>
        <end position="79"/>
    </location>
</feature>
<dbReference type="PANTHER" id="PTHR14226:SF74">
    <property type="entry name" value="BLR4684 PROTEIN"/>
    <property type="match status" value="1"/>
</dbReference>
<feature type="domain" description="PNPLA" evidence="6">
    <location>
        <begin position="70"/>
        <end position="257"/>
    </location>
</feature>
<evidence type="ECO:0000256" key="5">
    <source>
        <dbReference type="SAM" id="SignalP"/>
    </source>
</evidence>
<dbReference type="InterPro" id="IPR002641">
    <property type="entry name" value="PNPLA_dom"/>
</dbReference>
<organism evidence="7 8">
    <name type="scientific">Glaciimonas soli</name>
    <dbReference type="NCBI Taxonomy" id="2590999"/>
    <lineage>
        <taxon>Bacteria</taxon>
        <taxon>Pseudomonadati</taxon>
        <taxon>Pseudomonadota</taxon>
        <taxon>Betaproteobacteria</taxon>
        <taxon>Burkholderiales</taxon>
        <taxon>Oxalobacteraceae</taxon>
        <taxon>Glaciimonas</taxon>
    </lineage>
</organism>
<name>A0A843YPL3_9BURK</name>
<evidence type="ECO:0000256" key="3">
    <source>
        <dbReference type="ARBA" id="ARBA00023098"/>
    </source>
</evidence>
<evidence type="ECO:0000256" key="4">
    <source>
        <dbReference type="PROSITE-ProRule" id="PRU01161"/>
    </source>
</evidence>
<keyword evidence="2 4" id="KW-0442">Lipid degradation</keyword>
<evidence type="ECO:0000313" key="8">
    <source>
        <dbReference type="Proteomes" id="UP000451565"/>
    </source>
</evidence>
<dbReference type="Proteomes" id="UP000451565">
    <property type="component" value="Unassembled WGS sequence"/>
</dbReference>
<sequence length="412" mass="45162">MRRNLCTALLGLFLLSLSGCAAIDRPPTTLAQLESDAGAERQNYETTIDTIVDRLAQRTVTRGDQTLDILLLSGGGQHGAYGIGFLRGWEERKDQPMPHFDLVTGVSTGALQAPFALLGTPQALSLASTLYRSAASDFAPTFDWLFWLRRTGGVVNTTRYQSMIQTVLDANMQAQLRANFHDGRQLVISTTDDDLGTGRIWDVEHEMSRKEHGAERVQQLMLASSAIPGIFPPIVLDGHVHSDGGVVSNTLAVLDFEGYRKLAARLTALGALKDGKPVTIRLWVIMNVWTHGPIKIMDPASSSKIRQRGNSLMFSTQQPQFLSGLDNLARAVTADVPGLKVEMHYTAIPAELASEPGASDLFNGEWMTRLEKFGYERAQSTTPWDRLTTPYARPAPVLTAEQQAKFGANQAR</sequence>
<dbReference type="PANTHER" id="PTHR14226">
    <property type="entry name" value="NEUROPATHY TARGET ESTERASE/SWISS CHEESE D.MELANOGASTER"/>
    <property type="match status" value="1"/>
</dbReference>
<dbReference type="AlphaFoldDB" id="A0A843YPL3"/>
<keyword evidence="3 4" id="KW-0443">Lipid metabolism</keyword>
<protein>
    <recommendedName>
        <fullName evidence="6">PNPLA domain-containing protein</fullName>
    </recommendedName>
</protein>
<keyword evidence="1 4" id="KW-0378">Hydrolase</keyword>
<dbReference type="SUPFAM" id="SSF52151">
    <property type="entry name" value="FabD/lysophospholipase-like"/>
    <property type="match status" value="1"/>
</dbReference>
<feature type="signal peptide" evidence="5">
    <location>
        <begin position="1"/>
        <end position="21"/>
    </location>
</feature>
<dbReference type="GO" id="GO:0016787">
    <property type="term" value="F:hydrolase activity"/>
    <property type="evidence" value="ECO:0007669"/>
    <property type="project" value="UniProtKB-UniRule"/>
</dbReference>
<dbReference type="Pfam" id="PF01734">
    <property type="entry name" value="Patatin"/>
    <property type="match status" value="1"/>
</dbReference>
<feature type="short sequence motif" description="DGA/G" evidence="4">
    <location>
        <begin position="243"/>
        <end position="245"/>
    </location>
</feature>
<evidence type="ECO:0000259" key="6">
    <source>
        <dbReference type="PROSITE" id="PS51635"/>
    </source>
</evidence>
<accession>A0A843YPL3</accession>